<evidence type="ECO:0000313" key="2">
    <source>
        <dbReference type="Proteomes" id="UP000274033"/>
    </source>
</evidence>
<keyword evidence="2" id="KW-1185">Reference proteome</keyword>
<comment type="caution">
    <text evidence="1">The sequence shown here is derived from an EMBL/GenBank/DDBJ whole genome shotgun (WGS) entry which is preliminary data.</text>
</comment>
<dbReference type="AlphaFoldDB" id="A0A3N9UBM1"/>
<reference evidence="1 2" key="1">
    <citation type="journal article" date="2013" name="J. Microbiol.">
        <title>Lysinibacillus chungkukjangi sp. nov., isolated from Chungkukjang, Korean fermented soybean food.</title>
        <authorList>
            <person name="Kim S.J."/>
            <person name="Jang Y.H."/>
            <person name="Hamada M."/>
            <person name="Ahn J.H."/>
            <person name="Weon H.Y."/>
            <person name="Suzuki K."/>
            <person name="Whang K.S."/>
            <person name="Kwon S.W."/>
        </authorList>
    </citation>
    <scope>NUCLEOTIDE SEQUENCE [LARGE SCALE GENOMIC DNA]</scope>
    <source>
        <strain evidence="1 2">MCCC 1A12701</strain>
    </source>
</reference>
<dbReference type="InterPro" id="IPR038292">
    <property type="entry name" value="YmfJ/YflH_sf"/>
</dbReference>
<dbReference type="InterPro" id="IPR024702">
    <property type="entry name" value="Uncharacterised_YmfJ"/>
</dbReference>
<dbReference type="OrthoDB" id="2382009at2"/>
<evidence type="ECO:0000313" key="1">
    <source>
        <dbReference type="EMBL" id="RQW73798.1"/>
    </source>
</evidence>
<dbReference type="Proteomes" id="UP000274033">
    <property type="component" value="Unassembled WGS sequence"/>
</dbReference>
<dbReference type="RefSeq" id="WP_124766000.1">
    <property type="nucleotide sequence ID" value="NZ_JAFBDY010000027.1"/>
</dbReference>
<dbReference type="Pfam" id="PF11588">
    <property type="entry name" value="DUF3243"/>
    <property type="match status" value="1"/>
</dbReference>
<name>A0A3N9UBM1_9BACI</name>
<accession>A0A3N9UBM1</accession>
<gene>
    <name evidence="1" type="ORF">EBB45_14580</name>
</gene>
<dbReference type="InterPro" id="IPR021637">
    <property type="entry name" value="DUF3243"/>
</dbReference>
<dbReference type="Gene3D" id="1.10.760.20">
    <property type="entry name" value="Protein of unknown function DUF3243"/>
    <property type="match status" value="1"/>
</dbReference>
<proteinExistence type="predicted"/>
<dbReference type="EMBL" id="RRCT01000015">
    <property type="protein sequence ID" value="RQW73798.1"/>
    <property type="molecule type" value="Genomic_DNA"/>
</dbReference>
<sequence>MAILENWEKWTSFLGDQVKNAQEMGMPKQVIDTTAKQIGDYLAKNVDPKNEQERVLADLWSVAADEEKHALANCVVKLVQSRKLQ</sequence>
<dbReference type="PIRSF" id="PIRSF004764">
    <property type="entry name" value="YmfJ"/>
    <property type="match status" value="1"/>
</dbReference>
<organism evidence="1 2">
    <name type="scientific">Lysinibacillus composti</name>
    <dbReference type="NCBI Taxonomy" id="720633"/>
    <lineage>
        <taxon>Bacteria</taxon>
        <taxon>Bacillati</taxon>
        <taxon>Bacillota</taxon>
        <taxon>Bacilli</taxon>
        <taxon>Bacillales</taxon>
        <taxon>Bacillaceae</taxon>
        <taxon>Lysinibacillus</taxon>
    </lineage>
</organism>
<protein>
    <submittedName>
        <fullName evidence="1">DUF3243 domain-containing protein</fullName>
    </submittedName>
</protein>